<organism evidence="1">
    <name type="scientific">Amphimedon queenslandica</name>
    <name type="common">Sponge</name>
    <dbReference type="NCBI Taxonomy" id="400682"/>
    <lineage>
        <taxon>Eukaryota</taxon>
        <taxon>Metazoa</taxon>
        <taxon>Porifera</taxon>
        <taxon>Demospongiae</taxon>
        <taxon>Heteroscleromorpha</taxon>
        <taxon>Haplosclerida</taxon>
        <taxon>Niphatidae</taxon>
        <taxon>Amphimedon</taxon>
    </lineage>
</organism>
<protein>
    <submittedName>
        <fullName evidence="1">Uncharacterized protein</fullName>
    </submittedName>
</protein>
<evidence type="ECO:0000313" key="1">
    <source>
        <dbReference type="EnsemblMetazoa" id="Aqu2.1.39253_001"/>
    </source>
</evidence>
<reference evidence="1" key="1">
    <citation type="submission" date="2017-05" db="UniProtKB">
        <authorList>
            <consortium name="EnsemblMetazoa"/>
        </authorList>
    </citation>
    <scope>IDENTIFICATION</scope>
</reference>
<dbReference type="InParanoid" id="A0A1X7VH16"/>
<sequence>MKHAVCMLCGKPECTCIVILAIIAGESDKVREVLTPFPEHVCPLLPIGQELTPSSDETDT</sequence>
<dbReference type="EnsemblMetazoa" id="Aqu2.1.39253_001">
    <property type="protein sequence ID" value="Aqu2.1.39253_001"/>
    <property type="gene ID" value="Aqu2.1.39253"/>
</dbReference>
<dbReference type="AlphaFoldDB" id="A0A1X7VH16"/>
<proteinExistence type="predicted"/>
<accession>A0A1X7VH16</accession>
<name>A0A1X7VH16_AMPQE</name>